<reference evidence="2 3" key="1">
    <citation type="submission" date="2021-06" db="EMBL/GenBank/DDBJ databases">
        <authorList>
            <person name="Palmer J.M."/>
        </authorList>
    </citation>
    <scope>NUCLEOTIDE SEQUENCE [LARGE SCALE GENOMIC DNA]</scope>
    <source>
        <strain evidence="2 3">GA_2019</strain>
        <tissue evidence="2">Muscle</tissue>
    </source>
</reference>
<feature type="non-terminal residue" evidence="2">
    <location>
        <position position="1"/>
    </location>
</feature>
<feature type="chain" id="PRO_5045099188" evidence="1">
    <location>
        <begin position="25"/>
        <end position="124"/>
    </location>
</feature>
<proteinExistence type="predicted"/>
<protein>
    <submittedName>
        <fullName evidence="2">Uncharacterized protein</fullName>
    </submittedName>
</protein>
<gene>
    <name evidence="2" type="ORF">GOODEAATRI_031309</name>
</gene>
<evidence type="ECO:0000256" key="1">
    <source>
        <dbReference type="SAM" id="SignalP"/>
    </source>
</evidence>
<sequence length="124" mass="14142">KHFQPLLSVKMRLWFWVFVFYVLRERPVNQPTELLHPQADVAKHMPLGGSDEVLTNGLKPDLQAAKRLAKRLYNLDGFRKSDVARHLSKKSVCVPVTVNSSNYSSECDFGHVFPSLSQFFGLIV</sequence>
<keyword evidence="3" id="KW-1185">Reference proteome</keyword>
<dbReference type="EMBL" id="JAHRIO010095232">
    <property type="protein sequence ID" value="MEQ2190028.1"/>
    <property type="molecule type" value="Genomic_DNA"/>
</dbReference>
<name>A0ABV0Q337_9TELE</name>
<organism evidence="2 3">
    <name type="scientific">Goodea atripinnis</name>
    <dbReference type="NCBI Taxonomy" id="208336"/>
    <lineage>
        <taxon>Eukaryota</taxon>
        <taxon>Metazoa</taxon>
        <taxon>Chordata</taxon>
        <taxon>Craniata</taxon>
        <taxon>Vertebrata</taxon>
        <taxon>Euteleostomi</taxon>
        <taxon>Actinopterygii</taxon>
        <taxon>Neopterygii</taxon>
        <taxon>Teleostei</taxon>
        <taxon>Neoteleostei</taxon>
        <taxon>Acanthomorphata</taxon>
        <taxon>Ovalentaria</taxon>
        <taxon>Atherinomorphae</taxon>
        <taxon>Cyprinodontiformes</taxon>
        <taxon>Goodeidae</taxon>
        <taxon>Goodea</taxon>
    </lineage>
</organism>
<feature type="signal peptide" evidence="1">
    <location>
        <begin position="1"/>
        <end position="24"/>
    </location>
</feature>
<evidence type="ECO:0000313" key="3">
    <source>
        <dbReference type="Proteomes" id="UP001476798"/>
    </source>
</evidence>
<evidence type="ECO:0000313" key="2">
    <source>
        <dbReference type="EMBL" id="MEQ2190028.1"/>
    </source>
</evidence>
<comment type="caution">
    <text evidence="2">The sequence shown here is derived from an EMBL/GenBank/DDBJ whole genome shotgun (WGS) entry which is preliminary data.</text>
</comment>
<dbReference type="Proteomes" id="UP001476798">
    <property type="component" value="Unassembled WGS sequence"/>
</dbReference>
<accession>A0ABV0Q337</accession>
<keyword evidence="1" id="KW-0732">Signal</keyword>